<feature type="domain" description="CBS" evidence="3">
    <location>
        <begin position="231"/>
        <end position="281"/>
    </location>
</feature>
<dbReference type="Gene3D" id="3.10.580.10">
    <property type="entry name" value="CBS-domain"/>
    <property type="match status" value="2"/>
</dbReference>
<feature type="domain" description="CBS" evidence="3">
    <location>
        <begin position="144"/>
        <end position="203"/>
    </location>
</feature>
<dbReference type="CDD" id="cd04584">
    <property type="entry name" value="CBS_pair_AcuB_like"/>
    <property type="match status" value="1"/>
</dbReference>
<dbReference type="InterPro" id="IPR051257">
    <property type="entry name" value="Diverse_CBS-Domain"/>
</dbReference>
<dbReference type="Pfam" id="PF00571">
    <property type="entry name" value="CBS"/>
    <property type="match status" value="4"/>
</dbReference>
<proteinExistence type="predicted"/>
<dbReference type="EMBL" id="QREL01000001">
    <property type="protein sequence ID" value="REE28161.1"/>
    <property type="molecule type" value="Genomic_DNA"/>
</dbReference>
<dbReference type="SMART" id="SM00116">
    <property type="entry name" value="CBS"/>
    <property type="match status" value="4"/>
</dbReference>
<feature type="domain" description="CBS" evidence="3">
    <location>
        <begin position="10"/>
        <end position="72"/>
    </location>
</feature>
<evidence type="ECO:0000313" key="4">
    <source>
        <dbReference type="EMBL" id="REE28161.1"/>
    </source>
</evidence>
<evidence type="ECO:0000256" key="2">
    <source>
        <dbReference type="PROSITE-ProRule" id="PRU00703"/>
    </source>
</evidence>
<keyword evidence="5" id="KW-1185">Reference proteome</keyword>
<evidence type="ECO:0000259" key="3">
    <source>
        <dbReference type="PROSITE" id="PS51371"/>
    </source>
</evidence>
<dbReference type="PROSITE" id="PS51371">
    <property type="entry name" value="CBS"/>
    <property type="match status" value="4"/>
</dbReference>
<sequence length="281" mass="31133">MVTVDIGSIMTDEVIVMDETQQVAYARNLMLRHGISRVVVVDADGKPVGIVTETDITRKLRVNGPDWRRRPIDKISIRRVMTENPVTVNVNDTPRDAAELMLRKNVGSLLVMDGEELAGIVTKKDLLRFFKDRCAGRWKVRDLMTEDVKTVTPNHTLSHVIGVMEENNISRVVVTDNGAVEGIITSENLSFATFEDPERGIPVERVYFISRTSEEKKRVRTIAMLTAGDIMTEDVIKVEPSVDASSAAAMMLENGISGLPVVEDDELVGIITKTDIISGIQ</sequence>
<evidence type="ECO:0000313" key="5">
    <source>
        <dbReference type="Proteomes" id="UP000256864"/>
    </source>
</evidence>
<dbReference type="PANTHER" id="PTHR43080:SF29">
    <property type="entry name" value="OS02G0818000 PROTEIN"/>
    <property type="match status" value="1"/>
</dbReference>
<evidence type="ECO:0000256" key="1">
    <source>
        <dbReference type="ARBA" id="ARBA00023122"/>
    </source>
</evidence>
<keyword evidence="1 2" id="KW-0129">CBS domain</keyword>
<dbReference type="InterPro" id="IPR046342">
    <property type="entry name" value="CBS_dom_sf"/>
</dbReference>
<comment type="caution">
    <text evidence="4">The sequence shown here is derived from an EMBL/GenBank/DDBJ whole genome shotgun (WGS) entry which is preliminary data.</text>
</comment>
<name>A0A371NCD1_9EURY</name>
<accession>A0A371NCD1</accession>
<gene>
    <name evidence="4" type="ORF">C7452_0160</name>
</gene>
<dbReference type="SUPFAM" id="SSF54631">
    <property type="entry name" value="CBS-domain pair"/>
    <property type="match status" value="2"/>
</dbReference>
<dbReference type="AlphaFoldDB" id="A0A371NCD1"/>
<dbReference type="Proteomes" id="UP000256864">
    <property type="component" value="Unassembled WGS sequence"/>
</dbReference>
<feature type="domain" description="CBS" evidence="3">
    <location>
        <begin position="81"/>
        <end position="140"/>
    </location>
</feature>
<dbReference type="InterPro" id="IPR000644">
    <property type="entry name" value="CBS_dom"/>
</dbReference>
<organism evidence="4 5">
    <name type="scientific">Methanothermobacter defluvii</name>
    <dbReference type="NCBI Taxonomy" id="49339"/>
    <lineage>
        <taxon>Archaea</taxon>
        <taxon>Methanobacteriati</taxon>
        <taxon>Methanobacteriota</taxon>
        <taxon>Methanomada group</taxon>
        <taxon>Methanobacteria</taxon>
        <taxon>Methanobacteriales</taxon>
        <taxon>Methanobacteriaceae</taxon>
        <taxon>Methanothermobacter</taxon>
    </lineage>
</organism>
<protein>
    <submittedName>
        <fullName evidence="4">CBS domain protein</fullName>
    </submittedName>
</protein>
<reference evidence="4 5" key="1">
    <citation type="submission" date="2018-07" db="EMBL/GenBank/DDBJ databases">
        <title>Genomic Encyclopedia of Type Strains, Phase IV (KMG-IV): sequencing the most valuable type-strain genomes for metagenomic binning, comparative biology and taxonomic classification.</title>
        <authorList>
            <person name="Goeker M."/>
        </authorList>
    </citation>
    <scope>NUCLEOTIDE SEQUENCE [LARGE SCALE GENOMIC DNA]</scope>
    <source>
        <strain evidence="4 5">DSM 7466</strain>
    </source>
</reference>
<dbReference type="PANTHER" id="PTHR43080">
    <property type="entry name" value="CBS DOMAIN-CONTAINING PROTEIN CBSX3, MITOCHONDRIAL"/>
    <property type="match status" value="1"/>
</dbReference>